<protein>
    <submittedName>
        <fullName evidence="1">Uncharacterized protein</fullName>
    </submittedName>
</protein>
<dbReference type="AlphaFoldDB" id="A0A0H5QKQ7"/>
<name>A0A0H5QKQ7_9EUKA</name>
<organism evidence="1">
    <name type="scientific">Spongospora subterranea</name>
    <dbReference type="NCBI Taxonomy" id="70186"/>
    <lineage>
        <taxon>Eukaryota</taxon>
        <taxon>Sar</taxon>
        <taxon>Rhizaria</taxon>
        <taxon>Endomyxa</taxon>
        <taxon>Phytomyxea</taxon>
        <taxon>Plasmodiophorida</taxon>
        <taxon>Plasmodiophoridae</taxon>
        <taxon>Spongospora</taxon>
    </lineage>
</organism>
<evidence type="ECO:0000313" key="1">
    <source>
        <dbReference type="EMBL" id="CRZ02593.1"/>
    </source>
</evidence>
<proteinExistence type="predicted"/>
<accession>A0A0H5QKQ7</accession>
<dbReference type="EMBL" id="HACM01002151">
    <property type="protein sequence ID" value="CRZ02593.1"/>
    <property type="molecule type" value="Transcribed_RNA"/>
</dbReference>
<sequence>MNLKNNLTNVWKIPREMTQLIERANEWMQAIQVEITHTIGESNMVADYITNLAYEHEGTMHFNNFQELPIRGKQPINNDKSEIPYIRVRNRRIQNDTISENH</sequence>
<reference evidence="1" key="1">
    <citation type="submission" date="2015-04" db="EMBL/GenBank/DDBJ databases">
        <title>The genome sequence of the plant pathogenic Rhizarian Plasmodiophora brassicae reveals insights in its biotrophic life cycle and the origin of chitin synthesis.</title>
        <authorList>
            <person name="Schwelm A."/>
            <person name="Fogelqvist J."/>
            <person name="Knaust A."/>
            <person name="Julke S."/>
            <person name="Lilja T."/>
            <person name="Dhandapani V."/>
            <person name="Bonilla-Rosso G."/>
            <person name="Karlsson M."/>
            <person name="Shevchenko A."/>
            <person name="Choi S.R."/>
            <person name="Kim H.G."/>
            <person name="Park J.Y."/>
            <person name="Lim Y.P."/>
            <person name="Ludwig-Muller J."/>
            <person name="Dixelius C."/>
        </authorList>
    </citation>
    <scope>NUCLEOTIDE SEQUENCE</scope>
    <source>
        <tissue evidence="1">Potato root galls</tissue>
    </source>
</reference>